<dbReference type="Proteomes" id="UP001501468">
    <property type="component" value="Unassembled WGS sequence"/>
</dbReference>
<name>A0ABP7CGU3_9MICO</name>
<evidence type="ECO:0000259" key="1">
    <source>
        <dbReference type="Pfam" id="PF13845"/>
    </source>
</evidence>
<gene>
    <name evidence="2" type="ORF">GCM10022399_02550</name>
</gene>
<organism evidence="2 3">
    <name type="scientific">Terrabacter ginsenosidimutans</name>
    <dbReference type="NCBI Taxonomy" id="490575"/>
    <lineage>
        <taxon>Bacteria</taxon>
        <taxon>Bacillati</taxon>
        <taxon>Actinomycetota</taxon>
        <taxon>Actinomycetes</taxon>
        <taxon>Micrococcales</taxon>
        <taxon>Intrasporangiaceae</taxon>
        <taxon>Terrabacter</taxon>
    </lineage>
</organism>
<reference evidence="3" key="1">
    <citation type="journal article" date="2019" name="Int. J. Syst. Evol. Microbiol.">
        <title>The Global Catalogue of Microorganisms (GCM) 10K type strain sequencing project: providing services to taxonomists for standard genome sequencing and annotation.</title>
        <authorList>
            <consortium name="The Broad Institute Genomics Platform"/>
            <consortium name="The Broad Institute Genome Sequencing Center for Infectious Disease"/>
            <person name="Wu L."/>
            <person name="Ma J."/>
        </authorList>
    </citation>
    <scope>NUCLEOTIDE SEQUENCE [LARGE SCALE GENOMIC DNA]</scope>
    <source>
        <strain evidence="3">JCM 17125</strain>
    </source>
</reference>
<dbReference type="InterPro" id="IPR026004">
    <property type="entry name" value="Septum_form"/>
</dbReference>
<evidence type="ECO:0000313" key="3">
    <source>
        <dbReference type="Proteomes" id="UP001501468"/>
    </source>
</evidence>
<evidence type="ECO:0000313" key="2">
    <source>
        <dbReference type="EMBL" id="GAA3690323.1"/>
    </source>
</evidence>
<keyword evidence="3" id="KW-1185">Reference proteome</keyword>
<dbReference type="EMBL" id="BAABDC010000001">
    <property type="protein sequence ID" value="GAA3690323.1"/>
    <property type="molecule type" value="Genomic_DNA"/>
</dbReference>
<sequence>MCIRNPSSASAKFITVVDCKATHDDEVTLRALLTGTRKWPGDDAVDASAQAKCQADAFASYVGVPFEQSRLETDYATTDRAGWSAGDHRLICLVYDPNDSSLARSLRGSHL</sequence>
<dbReference type="Pfam" id="PF13845">
    <property type="entry name" value="Septum_form"/>
    <property type="match status" value="1"/>
</dbReference>
<accession>A0ABP7CGU3</accession>
<protein>
    <recommendedName>
        <fullName evidence="1">Septum formation-related domain-containing protein</fullName>
    </recommendedName>
</protein>
<proteinExistence type="predicted"/>
<feature type="domain" description="Septum formation-related" evidence="1">
    <location>
        <begin position="2"/>
        <end position="92"/>
    </location>
</feature>
<comment type="caution">
    <text evidence="2">The sequence shown here is derived from an EMBL/GenBank/DDBJ whole genome shotgun (WGS) entry which is preliminary data.</text>
</comment>